<evidence type="ECO:0000313" key="2">
    <source>
        <dbReference type="EMBL" id="GIY61824.1"/>
    </source>
</evidence>
<accession>A0AAV4UVM5</accession>
<evidence type="ECO:0000313" key="3">
    <source>
        <dbReference type="Proteomes" id="UP001054945"/>
    </source>
</evidence>
<feature type="region of interest" description="Disordered" evidence="1">
    <location>
        <begin position="29"/>
        <end position="50"/>
    </location>
</feature>
<organism evidence="2 3">
    <name type="scientific">Caerostris extrusa</name>
    <name type="common">Bark spider</name>
    <name type="synonym">Caerostris bankana</name>
    <dbReference type="NCBI Taxonomy" id="172846"/>
    <lineage>
        <taxon>Eukaryota</taxon>
        <taxon>Metazoa</taxon>
        <taxon>Ecdysozoa</taxon>
        <taxon>Arthropoda</taxon>
        <taxon>Chelicerata</taxon>
        <taxon>Arachnida</taxon>
        <taxon>Araneae</taxon>
        <taxon>Araneomorphae</taxon>
        <taxon>Entelegynae</taxon>
        <taxon>Araneoidea</taxon>
        <taxon>Araneidae</taxon>
        <taxon>Caerostris</taxon>
    </lineage>
</organism>
<comment type="caution">
    <text evidence="2">The sequence shown here is derived from an EMBL/GenBank/DDBJ whole genome shotgun (WGS) entry which is preliminary data.</text>
</comment>
<reference evidence="2 3" key="1">
    <citation type="submission" date="2021-06" db="EMBL/GenBank/DDBJ databases">
        <title>Caerostris extrusa draft genome.</title>
        <authorList>
            <person name="Kono N."/>
            <person name="Arakawa K."/>
        </authorList>
    </citation>
    <scope>NUCLEOTIDE SEQUENCE [LARGE SCALE GENOMIC DNA]</scope>
</reference>
<protein>
    <submittedName>
        <fullName evidence="2">Uncharacterized protein</fullName>
    </submittedName>
</protein>
<dbReference type="Proteomes" id="UP001054945">
    <property type="component" value="Unassembled WGS sequence"/>
</dbReference>
<keyword evidence="3" id="KW-1185">Reference proteome</keyword>
<gene>
    <name evidence="2" type="ORF">CEXT_344951</name>
</gene>
<evidence type="ECO:0000256" key="1">
    <source>
        <dbReference type="SAM" id="MobiDB-lite"/>
    </source>
</evidence>
<dbReference type="EMBL" id="BPLR01013526">
    <property type="protein sequence ID" value="GIY61824.1"/>
    <property type="molecule type" value="Genomic_DNA"/>
</dbReference>
<feature type="compositionally biased region" description="Basic and acidic residues" evidence="1">
    <location>
        <begin position="40"/>
        <end position="49"/>
    </location>
</feature>
<proteinExistence type="predicted"/>
<sequence>MPNIDIQRQINSAQLFLLSHVEEMLTLNRDSRPSQSGLVKESRSTRFEEPPTVERMLTPLLSNSFPTILAEVSAFKFHSDIQAVL</sequence>
<name>A0AAV4UVM5_CAEEX</name>
<dbReference type="AlphaFoldDB" id="A0AAV4UVM5"/>